<accession>A0A1G5Y5H7</accession>
<dbReference type="PANTHER" id="PTHR45947">
    <property type="entry name" value="SULFOQUINOVOSYL TRANSFERASE SQD2"/>
    <property type="match status" value="1"/>
</dbReference>
<dbReference type="OrthoDB" id="502646at2"/>
<dbReference type="GO" id="GO:0016757">
    <property type="term" value="F:glycosyltransferase activity"/>
    <property type="evidence" value="ECO:0007669"/>
    <property type="project" value="InterPro"/>
</dbReference>
<evidence type="ECO:0000313" key="3">
    <source>
        <dbReference type="EMBL" id="SDA77961.1"/>
    </source>
</evidence>
<keyword evidence="4" id="KW-1185">Reference proteome</keyword>
<proteinExistence type="predicted"/>
<dbReference type="EMBL" id="FMXE01000014">
    <property type="protein sequence ID" value="SDA77961.1"/>
    <property type="molecule type" value="Genomic_DNA"/>
</dbReference>
<dbReference type="Gene3D" id="3.40.50.2000">
    <property type="entry name" value="Glycogen Phosphorylase B"/>
    <property type="match status" value="2"/>
</dbReference>
<dbReference type="Proteomes" id="UP000198756">
    <property type="component" value="Unassembled WGS sequence"/>
</dbReference>
<dbReference type="RefSeq" id="WP_092730056.1">
    <property type="nucleotide sequence ID" value="NZ_FMXE01000014.1"/>
</dbReference>
<sequence>MNICFLTHEYPKPGISPGGVGVFLNTFLPVLVKKGIQVTVLGANNSNALEDNVVEGVRIIRIPNPKIKAINWWFIAKGLNQKLQEIHAKTPLDIVEGSELAFAFLEKPKGVKFIIRLHGGHHFFAESENRKIEFWKGFQEKRSFKKADAFIAVSEYVKAHTNKFLSFNDKPVMKIRGGIDCEKFSFSPDSVNPNPHSLVFVGTVCQKKGVKNLILAIDQVKDQFPNVHLDIYGKDWYFSNGDSYKEMIREMIKGRLESHIQLHDPVPHDQIPGIYESAEICIFPSFMETQGLVAPEAMAMGKIVIFTDKGPGPETIRHGIDGFLCNPLEVSSIAETIREAFEALGRKQEISRAARKTIQENFGFEPVLHENLSFYNQVINA</sequence>
<feature type="domain" description="Glycosyl transferase family 1" evidence="1">
    <location>
        <begin position="192"/>
        <end position="356"/>
    </location>
</feature>
<name>A0A1G5Y5H7_9BACT</name>
<dbReference type="SUPFAM" id="SSF53756">
    <property type="entry name" value="UDP-Glycosyltransferase/glycogen phosphorylase"/>
    <property type="match status" value="1"/>
</dbReference>
<reference evidence="4" key="1">
    <citation type="submission" date="2016-10" db="EMBL/GenBank/DDBJ databases">
        <authorList>
            <person name="Varghese N."/>
            <person name="Submissions S."/>
        </authorList>
    </citation>
    <scope>NUCLEOTIDE SEQUENCE [LARGE SCALE GENOMIC DNA]</scope>
    <source>
        <strain evidence="4">DSM 22703</strain>
    </source>
</reference>
<keyword evidence="3" id="KW-0808">Transferase</keyword>
<dbReference type="InterPro" id="IPR028098">
    <property type="entry name" value="Glyco_trans_4-like_N"/>
</dbReference>
<feature type="domain" description="Glycosyltransferase subfamily 4-like N-terminal" evidence="2">
    <location>
        <begin position="17"/>
        <end position="182"/>
    </location>
</feature>
<gene>
    <name evidence="3" type="ORF">SAMN03080617_02271</name>
</gene>
<evidence type="ECO:0000259" key="1">
    <source>
        <dbReference type="Pfam" id="PF00534"/>
    </source>
</evidence>
<dbReference type="AlphaFoldDB" id="A0A1G5Y5H7"/>
<evidence type="ECO:0000259" key="2">
    <source>
        <dbReference type="Pfam" id="PF13439"/>
    </source>
</evidence>
<dbReference type="STRING" id="279824.SAMN03080617_02271"/>
<dbReference type="PANTHER" id="PTHR45947:SF3">
    <property type="entry name" value="SULFOQUINOVOSYL TRANSFERASE SQD2"/>
    <property type="match status" value="1"/>
</dbReference>
<dbReference type="Pfam" id="PF13439">
    <property type="entry name" value="Glyco_transf_4"/>
    <property type="match status" value="1"/>
</dbReference>
<dbReference type="InterPro" id="IPR050194">
    <property type="entry name" value="Glycosyltransferase_grp1"/>
</dbReference>
<evidence type="ECO:0000313" key="4">
    <source>
        <dbReference type="Proteomes" id="UP000198756"/>
    </source>
</evidence>
<dbReference type="InterPro" id="IPR001296">
    <property type="entry name" value="Glyco_trans_1"/>
</dbReference>
<protein>
    <submittedName>
        <fullName evidence="3">Glycosyltransferase involved in cell wall bisynthesis</fullName>
    </submittedName>
</protein>
<dbReference type="Pfam" id="PF00534">
    <property type="entry name" value="Glycos_transf_1"/>
    <property type="match status" value="1"/>
</dbReference>
<dbReference type="CDD" id="cd03801">
    <property type="entry name" value="GT4_PimA-like"/>
    <property type="match status" value="1"/>
</dbReference>
<organism evidence="3 4">
    <name type="scientific">Algoriphagus alkaliphilus</name>
    <dbReference type="NCBI Taxonomy" id="279824"/>
    <lineage>
        <taxon>Bacteria</taxon>
        <taxon>Pseudomonadati</taxon>
        <taxon>Bacteroidota</taxon>
        <taxon>Cytophagia</taxon>
        <taxon>Cytophagales</taxon>
        <taxon>Cyclobacteriaceae</taxon>
        <taxon>Algoriphagus</taxon>
    </lineage>
</organism>